<protein>
    <submittedName>
        <fullName evidence="1">DUF2877 domain-containing protein</fullName>
    </submittedName>
</protein>
<name>A0AAX3W320_MAMLE</name>
<accession>A0AAX3W320</accession>
<sequence length="258" mass="29048">MILNASATGSVALDLLRKHDAFYVHSVFKKGFNIITNQQDLIFIGTDENGRFPFGILVDSYTRDQLISEIEIGAQLKVQHHTLNINHLKLNWKVDVLDLEQDFDQCNVPLLKEQLDKFSFADYEESEFTSLKIDEFLVALSSKEVDIEPYLRYYIGRGQGLTPTGDDIITGILYANKLTPFIETSNLLKLKQLLNEHLTTVVSEAFLNCALDGLFSSKITKLQHEASEKAIKELISVGSSSGMDTLYGSSLALHKEWN</sequence>
<dbReference type="Proteomes" id="UP001223261">
    <property type="component" value="Chromosome"/>
</dbReference>
<dbReference type="AlphaFoldDB" id="A0AAX3W320"/>
<dbReference type="EMBL" id="CP118848">
    <property type="protein sequence ID" value="WHI59597.1"/>
    <property type="molecule type" value="Genomic_DNA"/>
</dbReference>
<dbReference type="RefSeq" id="WP_282861961.1">
    <property type="nucleotide sequence ID" value="NZ_CP118848.1"/>
</dbReference>
<evidence type="ECO:0000313" key="2">
    <source>
        <dbReference type="Proteomes" id="UP001223261"/>
    </source>
</evidence>
<dbReference type="Pfam" id="PF11392">
    <property type="entry name" value="AllH"/>
    <property type="match status" value="1"/>
</dbReference>
<dbReference type="InterPro" id="IPR021530">
    <property type="entry name" value="AllH-like"/>
</dbReference>
<reference evidence="1" key="1">
    <citation type="journal article" date="2023" name="Antibiotics">
        <title>Prevalence and Molecular Characterization of Methicillin-Resistant Staphylococci (MRS) and Mammaliicocci (MRM) in Dromedary Camels from Algeria: First Detection of SCCmec-mecC Hybrid in Methicillin-Resistant Mammaliicoccus lentus.</title>
        <authorList>
            <person name="Belhout C."/>
            <person name="Boyen F."/>
            <person name="Vereecke N."/>
            <person name="Theuns S."/>
            <person name="Taibi N."/>
            <person name="Stegger M."/>
            <person name="de la Fe-Rodriguez P.Y."/>
            <person name="Bouayad L."/>
            <person name="Elgroud R."/>
            <person name="Butaye P."/>
        </authorList>
    </citation>
    <scope>NUCLEOTIDE SEQUENCE</scope>
    <source>
        <strain evidence="1">7048</strain>
    </source>
</reference>
<evidence type="ECO:0000313" key="1">
    <source>
        <dbReference type="EMBL" id="WHI59597.1"/>
    </source>
</evidence>
<organism evidence="1 2">
    <name type="scientific">Mammaliicoccus lentus</name>
    <name type="common">Staphylococcus lentus</name>
    <dbReference type="NCBI Taxonomy" id="42858"/>
    <lineage>
        <taxon>Bacteria</taxon>
        <taxon>Bacillati</taxon>
        <taxon>Bacillota</taxon>
        <taxon>Bacilli</taxon>
        <taxon>Bacillales</taxon>
        <taxon>Staphylococcaceae</taxon>
        <taxon>Mammaliicoccus</taxon>
    </lineage>
</organism>
<gene>
    <name evidence="1" type="ORF">PYH69_12905</name>
</gene>
<proteinExistence type="predicted"/>